<sequence length="567" mass="59757">MVDRVEVFVDTSYLLASFYNSWTTGARAQLEIDLPAVISHLNTIVSDKIHLPVHRQLWYDGIPDSGPHRYQRTLRHINGVQLRSGQLIEWGDRRTQKGVDTRLVADMVLRSVRGIVSDIVLVSGDADMIPGVETAVEHGVRVHLIGFGWDSISNSLRSACDTVTVLDPRDDFDECMHIEVLESFTHHEENGDGDTVAPASMGAGASASIPTAPDAADTAASSTMDETENDGVTDTFDAAPAAPHGVPLIPPVLSPGKFGRRSTRHRIRTHHATADCTADDCTADDAKVEAHATACHDKDSTPTSQETAGDAARAVAAQGVSDAVVEAASEVDAGAVTERGVADATVAAPATDEDAPQPGASAGTPGSAQAAVQEDERADLSTAEVAAQAAATQAAEEQADPTAAAPGTADTSALAAAAQTADAASAHTDTLDSTAQPDAAPGTPVAAEPVSQPTRRPSPGMMAQKRRPAQRSRYVPLPYDEVWESAGNQTPFDIGQQYAMWWYNNAATAEQRSTAHILTGGGLPADIDRPLLQFACQTLDAYTLSDSQRVNLRDGFHMGIRGIIMGK</sequence>
<dbReference type="Pfam" id="PF01936">
    <property type="entry name" value="NYN"/>
    <property type="match status" value="1"/>
</dbReference>
<accession>A0A5E3ZXG0</accession>
<dbReference type="InterPro" id="IPR047140">
    <property type="entry name" value="LabA"/>
</dbReference>
<feature type="region of interest" description="Disordered" evidence="1">
    <location>
        <begin position="348"/>
        <end position="471"/>
    </location>
</feature>
<protein>
    <recommendedName>
        <fullName evidence="2">NYN domain-containing protein</fullName>
    </recommendedName>
</protein>
<organism evidence="3 4">
    <name type="scientific">Lawsonella clevelandensis</name>
    <dbReference type="NCBI Taxonomy" id="1528099"/>
    <lineage>
        <taxon>Bacteria</taxon>
        <taxon>Bacillati</taxon>
        <taxon>Actinomycetota</taxon>
        <taxon>Actinomycetes</taxon>
        <taxon>Mycobacteriales</taxon>
        <taxon>Lawsonellaceae</taxon>
        <taxon>Lawsonella</taxon>
    </lineage>
</organism>
<dbReference type="Proteomes" id="UP000324288">
    <property type="component" value="Chromosome"/>
</dbReference>
<feature type="domain" description="NYN" evidence="2">
    <location>
        <begin position="4"/>
        <end position="166"/>
    </location>
</feature>
<dbReference type="EMBL" id="LR584267">
    <property type="protein sequence ID" value="VHO00892.1"/>
    <property type="molecule type" value="Genomic_DNA"/>
</dbReference>
<dbReference type="PANTHER" id="PTHR35458:SF8">
    <property type="entry name" value="SLR0650 PROTEIN"/>
    <property type="match status" value="1"/>
</dbReference>
<feature type="compositionally biased region" description="Low complexity" evidence="1">
    <location>
        <begin position="382"/>
        <end position="435"/>
    </location>
</feature>
<evidence type="ECO:0000259" key="2">
    <source>
        <dbReference type="Pfam" id="PF01936"/>
    </source>
</evidence>
<dbReference type="InterPro" id="IPR021139">
    <property type="entry name" value="NYN"/>
</dbReference>
<evidence type="ECO:0000256" key="1">
    <source>
        <dbReference type="SAM" id="MobiDB-lite"/>
    </source>
</evidence>
<feature type="compositionally biased region" description="Low complexity" evidence="1">
    <location>
        <begin position="197"/>
        <end position="223"/>
    </location>
</feature>
<dbReference type="PANTHER" id="PTHR35458">
    <property type="entry name" value="SLR0755 PROTEIN"/>
    <property type="match status" value="1"/>
</dbReference>
<evidence type="ECO:0000313" key="4">
    <source>
        <dbReference type="Proteomes" id="UP000324288"/>
    </source>
</evidence>
<reference evidence="3 4" key="1">
    <citation type="submission" date="2019-04" db="EMBL/GenBank/DDBJ databases">
        <authorList>
            <person name="Seth-Smith MB H."/>
            <person name="Seth-Smith H."/>
        </authorList>
    </citation>
    <scope>NUCLEOTIDE SEQUENCE [LARGE SCALE GENOMIC DNA]</scope>
    <source>
        <strain evidence="3">USB-603019</strain>
    </source>
</reference>
<dbReference type="Gene3D" id="3.40.50.1010">
    <property type="entry name" value="5'-nuclease"/>
    <property type="match status" value="1"/>
</dbReference>
<evidence type="ECO:0000313" key="3">
    <source>
        <dbReference type="EMBL" id="VHO00892.1"/>
    </source>
</evidence>
<dbReference type="RefSeq" id="WP_148417693.1">
    <property type="nucleotide sequence ID" value="NZ_LR584267.1"/>
</dbReference>
<gene>
    <name evidence="3" type="ORF">LC603019_01024</name>
</gene>
<dbReference type="AlphaFoldDB" id="A0A5E3ZXG0"/>
<name>A0A5E3ZXG0_9ACTN</name>
<dbReference type="GO" id="GO:0004540">
    <property type="term" value="F:RNA nuclease activity"/>
    <property type="evidence" value="ECO:0007669"/>
    <property type="project" value="InterPro"/>
</dbReference>
<keyword evidence="4" id="KW-1185">Reference proteome</keyword>
<feature type="region of interest" description="Disordered" evidence="1">
    <location>
        <begin position="186"/>
        <end position="262"/>
    </location>
</feature>
<proteinExistence type="predicted"/>